<evidence type="ECO:0000259" key="2">
    <source>
        <dbReference type="Pfam" id="PF01757"/>
    </source>
</evidence>
<sequence length="330" mass="38076">MVEKLTDEFSNILFTGGAHAVQTFFLISAWLLTYQVLLSFEHEKNLSMKTLGWILVNRYIRLTPPLAILLAIQCTLLVHTPKGPYWEHIVGEEYRNCRKNAWTNLLYINNHVNPSEMCMQQTWYMAADTQLFVLALLILAAMKKYKTNITWILSISLVIGVSIPGILAFLNNYDILIRVYPEAMYDYLLSNEAWHVLYSSGYSNIGAYVIGIIFGYLYYTYRNVNLVTTKIHVVLYFLLSYGLSLGIISLAFPMYDLSYSYSNMESAIYWSSGKNIFSLAIAIGMFGMSQKLGWFSLWLCRWKAVQVLGRLTYSAYLIHVFLLRLKIICY</sequence>
<name>A0AAW1U2A5_9CUCU</name>
<protein>
    <recommendedName>
        <fullName evidence="2">Acyltransferase 3 domain-containing protein</fullName>
    </recommendedName>
</protein>
<dbReference type="Proteomes" id="UP001431783">
    <property type="component" value="Unassembled WGS sequence"/>
</dbReference>
<keyword evidence="1" id="KW-0812">Transmembrane</keyword>
<dbReference type="AlphaFoldDB" id="A0AAW1U2A5"/>
<dbReference type="EMBL" id="JARQZJ010000031">
    <property type="protein sequence ID" value="KAK9874066.1"/>
    <property type="molecule type" value="Genomic_DNA"/>
</dbReference>
<organism evidence="3 4">
    <name type="scientific">Henosepilachna vigintioctopunctata</name>
    <dbReference type="NCBI Taxonomy" id="420089"/>
    <lineage>
        <taxon>Eukaryota</taxon>
        <taxon>Metazoa</taxon>
        <taxon>Ecdysozoa</taxon>
        <taxon>Arthropoda</taxon>
        <taxon>Hexapoda</taxon>
        <taxon>Insecta</taxon>
        <taxon>Pterygota</taxon>
        <taxon>Neoptera</taxon>
        <taxon>Endopterygota</taxon>
        <taxon>Coleoptera</taxon>
        <taxon>Polyphaga</taxon>
        <taxon>Cucujiformia</taxon>
        <taxon>Coccinelloidea</taxon>
        <taxon>Coccinellidae</taxon>
        <taxon>Epilachninae</taxon>
        <taxon>Epilachnini</taxon>
        <taxon>Henosepilachna</taxon>
    </lineage>
</organism>
<dbReference type="InterPro" id="IPR002656">
    <property type="entry name" value="Acyl_transf_3_dom"/>
</dbReference>
<evidence type="ECO:0000313" key="4">
    <source>
        <dbReference type="Proteomes" id="UP001431783"/>
    </source>
</evidence>
<feature type="transmembrane region" description="Helical" evidence="1">
    <location>
        <begin position="12"/>
        <end position="38"/>
    </location>
</feature>
<keyword evidence="1" id="KW-1133">Transmembrane helix</keyword>
<feature type="transmembrane region" description="Helical" evidence="1">
    <location>
        <begin position="233"/>
        <end position="255"/>
    </location>
</feature>
<accession>A0AAW1U2A5</accession>
<comment type="caution">
    <text evidence="3">The sequence shown here is derived from an EMBL/GenBank/DDBJ whole genome shotgun (WGS) entry which is preliminary data.</text>
</comment>
<reference evidence="3 4" key="1">
    <citation type="submission" date="2023-03" db="EMBL/GenBank/DDBJ databases">
        <title>Genome insight into feeding habits of ladybird beetles.</title>
        <authorList>
            <person name="Li H.-S."/>
            <person name="Huang Y.-H."/>
            <person name="Pang H."/>
        </authorList>
    </citation>
    <scope>NUCLEOTIDE SEQUENCE [LARGE SCALE GENOMIC DNA]</scope>
    <source>
        <strain evidence="3">SYSU_2023b</strain>
        <tissue evidence="3">Whole body</tissue>
    </source>
</reference>
<dbReference type="PANTHER" id="PTHR11161">
    <property type="entry name" value="O-ACYLTRANSFERASE"/>
    <property type="match status" value="1"/>
</dbReference>
<dbReference type="InterPro" id="IPR052728">
    <property type="entry name" value="O2_lipid_transport_reg"/>
</dbReference>
<gene>
    <name evidence="3" type="ORF">WA026_002422</name>
</gene>
<keyword evidence="4" id="KW-1185">Reference proteome</keyword>
<evidence type="ECO:0000256" key="1">
    <source>
        <dbReference type="SAM" id="Phobius"/>
    </source>
</evidence>
<dbReference type="Pfam" id="PF01757">
    <property type="entry name" value="Acyl_transf_3"/>
    <property type="match status" value="1"/>
</dbReference>
<keyword evidence="1" id="KW-0472">Membrane</keyword>
<feature type="transmembrane region" description="Helical" evidence="1">
    <location>
        <begin position="201"/>
        <end position="221"/>
    </location>
</feature>
<feature type="domain" description="Acyltransferase 3" evidence="2">
    <location>
        <begin position="15"/>
        <end position="324"/>
    </location>
</feature>
<dbReference type="PANTHER" id="PTHR11161:SF0">
    <property type="entry name" value="O-ACYLTRANSFERASE LIKE PROTEIN"/>
    <property type="match status" value="1"/>
</dbReference>
<feature type="transmembrane region" description="Helical" evidence="1">
    <location>
        <begin position="123"/>
        <end position="142"/>
    </location>
</feature>
<feature type="transmembrane region" description="Helical" evidence="1">
    <location>
        <begin position="149"/>
        <end position="170"/>
    </location>
</feature>
<evidence type="ECO:0000313" key="3">
    <source>
        <dbReference type="EMBL" id="KAK9874066.1"/>
    </source>
</evidence>
<proteinExistence type="predicted"/>
<dbReference type="GO" id="GO:0016747">
    <property type="term" value="F:acyltransferase activity, transferring groups other than amino-acyl groups"/>
    <property type="evidence" value="ECO:0007669"/>
    <property type="project" value="InterPro"/>
</dbReference>